<evidence type="ECO:0000313" key="2">
    <source>
        <dbReference type="Proteomes" id="UP000069940"/>
    </source>
</evidence>
<sequence>MVKFPSKQYTGKKANTRSVQVKNIRESGSQRQCSVDAELDRLQKVNIITTVDFSEWTEYTEFVSLETTPRALQPHQYPLPLPEDIFAKLANCKVFSQIDLPDAFLQECEGSTRSIPATRGHNARWASLSGYLDDVLVSFVDEATRNLAAVLRRIREFGFTIKAEKCSLVQMQIKYFGHLIDEQGLRPDTAKIESNMQHTNTHQHHRSSLVPGSDQLLREIRPEYAQASLSA</sequence>
<accession>A0ABM1ZQK0</accession>
<dbReference type="EnsemblMetazoa" id="AALFPA23_020727.R30602">
    <property type="protein sequence ID" value="AALFPA23_020727.P30602"/>
    <property type="gene ID" value="AALFPA23_020727"/>
</dbReference>
<dbReference type="SUPFAM" id="SSF56672">
    <property type="entry name" value="DNA/RNA polymerases"/>
    <property type="match status" value="1"/>
</dbReference>
<protein>
    <recommendedName>
        <fullName evidence="3">Reverse transcriptase domain-containing protein</fullName>
    </recommendedName>
</protein>
<dbReference type="Proteomes" id="UP000069940">
    <property type="component" value="Unassembled WGS sequence"/>
</dbReference>
<reference evidence="1" key="2">
    <citation type="submission" date="2025-05" db="UniProtKB">
        <authorList>
            <consortium name="EnsemblMetazoa"/>
        </authorList>
    </citation>
    <scope>IDENTIFICATION</scope>
    <source>
        <strain evidence="1">Foshan</strain>
    </source>
</reference>
<evidence type="ECO:0008006" key="3">
    <source>
        <dbReference type="Google" id="ProtNLM"/>
    </source>
</evidence>
<organism evidence="1 2">
    <name type="scientific">Aedes albopictus</name>
    <name type="common">Asian tiger mosquito</name>
    <name type="synonym">Stegomyia albopicta</name>
    <dbReference type="NCBI Taxonomy" id="7160"/>
    <lineage>
        <taxon>Eukaryota</taxon>
        <taxon>Metazoa</taxon>
        <taxon>Ecdysozoa</taxon>
        <taxon>Arthropoda</taxon>
        <taxon>Hexapoda</taxon>
        <taxon>Insecta</taxon>
        <taxon>Pterygota</taxon>
        <taxon>Neoptera</taxon>
        <taxon>Endopterygota</taxon>
        <taxon>Diptera</taxon>
        <taxon>Nematocera</taxon>
        <taxon>Culicoidea</taxon>
        <taxon>Culicidae</taxon>
        <taxon>Culicinae</taxon>
        <taxon>Aedini</taxon>
        <taxon>Aedes</taxon>
        <taxon>Stegomyia</taxon>
    </lineage>
</organism>
<reference evidence="2" key="1">
    <citation type="journal article" date="2015" name="Proc. Natl. Acad. Sci. U.S.A.">
        <title>Genome sequence of the Asian Tiger mosquito, Aedes albopictus, reveals insights into its biology, genetics, and evolution.</title>
        <authorList>
            <person name="Chen X.G."/>
            <person name="Jiang X."/>
            <person name="Gu J."/>
            <person name="Xu M."/>
            <person name="Wu Y."/>
            <person name="Deng Y."/>
            <person name="Zhang C."/>
            <person name="Bonizzoni M."/>
            <person name="Dermauw W."/>
            <person name="Vontas J."/>
            <person name="Armbruster P."/>
            <person name="Huang X."/>
            <person name="Yang Y."/>
            <person name="Zhang H."/>
            <person name="He W."/>
            <person name="Peng H."/>
            <person name="Liu Y."/>
            <person name="Wu K."/>
            <person name="Chen J."/>
            <person name="Lirakis M."/>
            <person name="Topalis P."/>
            <person name="Van Leeuwen T."/>
            <person name="Hall A.B."/>
            <person name="Jiang X."/>
            <person name="Thorpe C."/>
            <person name="Mueller R.L."/>
            <person name="Sun C."/>
            <person name="Waterhouse R.M."/>
            <person name="Yan G."/>
            <person name="Tu Z.J."/>
            <person name="Fang X."/>
            <person name="James A.A."/>
        </authorList>
    </citation>
    <scope>NUCLEOTIDE SEQUENCE [LARGE SCALE GENOMIC DNA]</scope>
    <source>
        <strain evidence="2">Foshan</strain>
    </source>
</reference>
<dbReference type="Gene3D" id="3.30.70.270">
    <property type="match status" value="1"/>
</dbReference>
<dbReference type="PANTHER" id="PTHR37984:SF5">
    <property type="entry name" value="PROTEIN NYNRIN-LIKE"/>
    <property type="match status" value="1"/>
</dbReference>
<dbReference type="PANTHER" id="PTHR37984">
    <property type="entry name" value="PROTEIN CBG26694"/>
    <property type="match status" value="1"/>
</dbReference>
<dbReference type="RefSeq" id="XP_062716842.1">
    <property type="nucleotide sequence ID" value="XM_062860858.1"/>
</dbReference>
<name>A0ABM1ZQK0_AEDAL</name>
<dbReference type="InterPro" id="IPR043502">
    <property type="entry name" value="DNA/RNA_pol_sf"/>
</dbReference>
<proteinExistence type="predicted"/>
<dbReference type="InterPro" id="IPR043128">
    <property type="entry name" value="Rev_trsase/Diguanyl_cyclase"/>
</dbReference>
<keyword evidence="2" id="KW-1185">Reference proteome</keyword>
<evidence type="ECO:0000313" key="1">
    <source>
        <dbReference type="EnsemblMetazoa" id="AALFPA23_020727.P30602"/>
    </source>
</evidence>
<dbReference type="GeneID" id="134292100"/>
<dbReference type="InterPro" id="IPR050951">
    <property type="entry name" value="Retrovirus_Pol_polyprotein"/>
</dbReference>